<gene>
    <name evidence="1" type="ORF">OI18_16275</name>
</gene>
<dbReference type="AlphaFoldDB" id="A0A0C1L279"/>
<protein>
    <submittedName>
        <fullName evidence="1">Uncharacterized protein</fullName>
    </submittedName>
</protein>
<dbReference type="Gene3D" id="3.10.450.360">
    <property type="match status" value="1"/>
</dbReference>
<proteinExistence type="predicted"/>
<dbReference type="OrthoDB" id="663611at2"/>
<evidence type="ECO:0000313" key="1">
    <source>
        <dbReference type="EMBL" id="KIC93706.1"/>
    </source>
</evidence>
<dbReference type="SUPFAM" id="SSF160574">
    <property type="entry name" value="BT0923-like"/>
    <property type="match status" value="1"/>
</dbReference>
<evidence type="ECO:0000313" key="2">
    <source>
        <dbReference type="Proteomes" id="UP000031408"/>
    </source>
</evidence>
<reference evidence="1 2" key="1">
    <citation type="submission" date="2014-11" db="EMBL/GenBank/DDBJ databases">
        <title>Genome sequence of Flavihumibacter solisilvae 3-3.</title>
        <authorList>
            <person name="Zhou G."/>
            <person name="Li M."/>
            <person name="Wang G."/>
        </authorList>
    </citation>
    <scope>NUCLEOTIDE SEQUENCE [LARGE SCALE GENOMIC DNA]</scope>
    <source>
        <strain evidence="1 2">3-3</strain>
    </source>
</reference>
<comment type="caution">
    <text evidence="1">The sequence shown here is derived from an EMBL/GenBank/DDBJ whole genome shotgun (WGS) entry which is preliminary data.</text>
</comment>
<dbReference type="STRING" id="1349421.OI18_16275"/>
<organism evidence="1 2">
    <name type="scientific">Flavihumibacter solisilvae</name>
    <dbReference type="NCBI Taxonomy" id="1349421"/>
    <lineage>
        <taxon>Bacteria</taxon>
        <taxon>Pseudomonadati</taxon>
        <taxon>Bacteroidota</taxon>
        <taxon>Chitinophagia</taxon>
        <taxon>Chitinophagales</taxon>
        <taxon>Chitinophagaceae</taxon>
        <taxon>Flavihumibacter</taxon>
    </lineage>
</organism>
<sequence length="181" mass="20645">MKKSIFTSFTGILLTSIITSISYSQGPVAYSQGKTSLPEFMLSVEEKSPEKNAAVPRLNEISNKAARDFSRNFKNASDPKWFKAKEGFVVYFRKDGVDSRAFYTKKGQYEGVILSYYEDKLAPKIRHLVKSVYYDFNICHVYEIQNEDMTAYVVKLLGKTTCKTVSIVNGEMNVIEELQKQ</sequence>
<keyword evidence="2" id="KW-1185">Reference proteome</keyword>
<dbReference type="Proteomes" id="UP000031408">
    <property type="component" value="Unassembled WGS sequence"/>
</dbReference>
<name>A0A0C1L279_9BACT</name>
<dbReference type="EMBL" id="JSVC01000018">
    <property type="protein sequence ID" value="KIC93706.1"/>
    <property type="molecule type" value="Genomic_DNA"/>
</dbReference>
<dbReference type="RefSeq" id="WP_039141685.1">
    <property type="nucleotide sequence ID" value="NZ_JSVC01000018.1"/>
</dbReference>
<accession>A0A0C1L279</accession>